<proteinExistence type="predicted"/>
<evidence type="ECO:0000313" key="4">
    <source>
        <dbReference type="Proteomes" id="UP000799424"/>
    </source>
</evidence>
<sequence length="213" mass="21117">MQTLQAVNRNNQPGSQNHPALDTRRDAIALGGTRTGSVAGGLLVAVGLLVVDGQLVVLEAVHVALVDLVGVLTGGGFGVGAALVAVVVFLDGRAIALAEDAEGSVGTLVDLVLGGGLDGDDDSGEGSWAGGFELAGLAGGVLRLGVAAVEVKSSNLIAPPAFAHSLLAYFNSGDAVFEELPFALDALLGPHFSGISVVAVSAAPVGEDERDGC</sequence>
<dbReference type="EMBL" id="MU006244">
    <property type="protein sequence ID" value="KAF2819637.1"/>
    <property type="molecule type" value="Genomic_DNA"/>
</dbReference>
<evidence type="ECO:0000313" key="3">
    <source>
        <dbReference type="EMBL" id="KAF2819637.1"/>
    </source>
</evidence>
<protein>
    <submittedName>
        <fullName evidence="3">Uncharacterized protein</fullName>
    </submittedName>
</protein>
<keyword evidence="2" id="KW-0472">Membrane</keyword>
<feature type="region of interest" description="Disordered" evidence="1">
    <location>
        <begin position="1"/>
        <end position="21"/>
    </location>
</feature>
<dbReference type="Proteomes" id="UP000799424">
    <property type="component" value="Unassembled WGS sequence"/>
</dbReference>
<evidence type="ECO:0000256" key="2">
    <source>
        <dbReference type="SAM" id="Phobius"/>
    </source>
</evidence>
<gene>
    <name evidence="3" type="ORF">CC86DRAFT_132414</name>
</gene>
<feature type="compositionally biased region" description="Polar residues" evidence="1">
    <location>
        <begin position="1"/>
        <end position="18"/>
    </location>
</feature>
<dbReference type="AlphaFoldDB" id="A0A6A6ZHE6"/>
<reference evidence="3" key="1">
    <citation type="journal article" date="2020" name="Stud. Mycol.">
        <title>101 Dothideomycetes genomes: a test case for predicting lifestyles and emergence of pathogens.</title>
        <authorList>
            <person name="Haridas S."/>
            <person name="Albert R."/>
            <person name="Binder M."/>
            <person name="Bloem J."/>
            <person name="Labutti K."/>
            <person name="Salamov A."/>
            <person name="Andreopoulos B."/>
            <person name="Baker S."/>
            <person name="Barry K."/>
            <person name="Bills G."/>
            <person name="Bluhm B."/>
            <person name="Cannon C."/>
            <person name="Castanera R."/>
            <person name="Culley D."/>
            <person name="Daum C."/>
            <person name="Ezra D."/>
            <person name="Gonzalez J."/>
            <person name="Henrissat B."/>
            <person name="Kuo A."/>
            <person name="Liang C."/>
            <person name="Lipzen A."/>
            <person name="Lutzoni F."/>
            <person name="Magnuson J."/>
            <person name="Mondo S."/>
            <person name="Nolan M."/>
            <person name="Ohm R."/>
            <person name="Pangilinan J."/>
            <person name="Park H.-J."/>
            <person name="Ramirez L."/>
            <person name="Alfaro M."/>
            <person name="Sun H."/>
            <person name="Tritt A."/>
            <person name="Yoshinaga Y."/>
            <person name="Zwiers L.-H."/>
            <person name="Turgeon B."/>
            <person name="Goodwin S."/>
            <person name="Spatafora J."/>
            <person name="Crous P."/>
            <person name="Grigoriev I."/>
        </authorList>
    </citation>
    <scope>NUCLEOTIDE SEQUENCE</scope>
    <source>
        <strain evidence="3">CBS 113818</strain>
    </source>
</reference>
<feature type="transmembrane region" description="Helical" evidence="2">
    <location>
        <begin position="38"/>
        <end position="57"/>
    </location>
</feature>
<keyword evidence="2" id="KW-1133">Transmembrane helix</keyword>
<evidence type="ECO:0000256" key="1">
    <source>
        <dbReference type="SAM" id="MobiDB-lite"/>
    </source>
</evidence>
<keyword evidence="2" id="KW-0812">Transmembrane</keyword>
<accession>A0A6A6ZHE6</accession>
<feature type="transmembrane region" description="Helical" evidence="2">
    <location>
        <begin position="69"/>
        <end position="90"/>
    </location>
</feature>
<name>A0A6A6ZHE6_9PLEO</name>
<organism evidence="3 4">
    <name type="scientific">Ophiobolus disseminans</name>
    <dbReference type="NCBI Taxonomy" id="1469910"/>
    <lineage>
        <taxon>Eukaryota</taxon>
        <taxon>Fungi</taxon>
        <taxon>Dikarya</taxon>
        <taxon>Ascomycota</taxon>
        <taxon>Pezizomycotina</taxon>
        <taxon>Dothideomycetes</taxon>
        <taxon>Pleosporomycetidae</taxon>
        <taxon>Pleosporales</taxon>
        <taxon>Pleosporineae</taxon>
        <taxon>Phaeosphaeriaceae</taxon>
        <taxon>Ophiobolus</taxon>
    </lineage>
</organism>
<keyword evidence="4" id="KW-1185">Reference proteome</keyword>